<accession>A0ABU8UEH3</accession>
<sequence length="52" mass="5998">MSAQVQEIVVLSRRDDEPMQSRLTIRLGTGELHWHHDSDTSPPRLGDSRRTE</sequence>
<dbReference type="Proteomes" id="UP001382904">
    <property type="component" value="Unassembled WGS sequence"/>
</dbReference>
<feature type="region of interest" description="Disordered" evidence="1">
    <location>
        <begin position="28"/>
        <end position="52"/>
    </location>
</feature>
<gene>
    <name evidence="2" type="ORF">WKI68_43730</name>
</gene>
<organism evidence="2 3">
    <name type="scientific">Streptomyces caledonius</name>
    <dbReference type="NCBI Taxonomy" id="3134107"/>
    <lineage>
        <taxon>Bacteria</taxon>
        <taxon>Bacillati</taxon>
        <taxon>Actinomycetota</taxon>
        <taxon>Actinomycetes</taxon>
        <taxon>Kitasatosporales</taxon>
        <taxon>Streptomycetaceae</taxon>
        <taxon>Streptomyces</taxon>
    </lineage>
</organism>
<proteinExistence type="predicted"/>
<evidence type="ECO:0000313" key="2">
    <source>
        <dbReference type="EMBL" id="MEJ8646302.1"/>
    </source>
</evidence>
<dbReference type="EMBL" id="JBBKAM010000004">
    <property type="protein sequence ID" value="MEJ8646302.1"/>
    <property type="molecule type" value="Genomic_DNA"/>
</dbReference>
<reference evidence="2 3" key="1">
    <citation type="submission" date="2024-03" db="EMBL/GenBank/DDBJ databases">
        <title>Novel Streptomyces species of biotechnological and ecological value are a feature of Machair soil.</title>
        <authorList>
            <person name="Prole J.R."/>
            <person name="Goodfellow M."/>
            <person name="Allenby N."/>
            <person name="Ward A.C."/>
        </authorList>
    </citation>
    <scope>NUCLEOTIDE SEQUENCE [LARGE SCALE GENOMIC DNA]</scope>
    <source>
        <strain evidence="2 3">MS1.HAVA.3</strain>
    </source>
</reference>
<evidence type="ECO:0000313" key="3">
    <source>
        <dbReference type="Proteomes" id="UP001382904"/>
    </source>
</evidence>
<name>A0ABU8UEH3_9ACTN</name>
<comment type="caution">
    <text evidence="2">The sequence shown here is derived from an EMBL/GenBank/DDBJ whole genome shotgun (WGS) entry which is preliminary data.</text>
</comment>
<protein>
    <submittedName>
        <fullName evidence="2">Uncharacterized protein</fullName>
    </submittedName>
</protein>
<evidence type="ECO:0000256" key="1">
    <source>
        <dbReference type="SAM" id="MobiDB-lite"/>
    </source>
</evidence>
<keyword evidence="3" id="KW-1185">Reference proteome</keyword>